<accession>A0AAV0HWM4</accession>
<keyword evidence="2" id="KW-0472">Membrane</keyword>
<keyword evidence="4" id="KW-1185">Reference proteome</keyword>
<dbReference type="Proteomes" id="UP001154282">
    <property type="component" value="Unassembled WGS sequence"/>
</dbReference>
<evidence type="ECO:0000313" key="4">
    <source>
        <dbReference type="Proteomes" id="UP001154282"/>
    </source>
</evidence>
<evidence type="ECO:0000313" key="3">
    <source>
        <dbReference type="EMBL" id="CAI0389278.1"/>
    </source>
</evidence>
<gene>
    <name evidence="3" type="ORF">LITE_LOCUS6168</name>
</gene>
<comment type="caution">
    <text evidence="3">The sequence shown here is derived from an EMBL/GenBank/DDBJ whole genome shotgun (WGS) entry which is preliminary data.</text>
</comment>
<reference evidence="3" key="1">
    <citation type="submission" date="2022-08" db="EMBL/GenBank/DDBJ databases">
        <authorList>
            <person name="Gutierrez-Valencia J."/>
        </authorList>
    </citation>
    <scope>NUCLEOTIDE SEQUENCE</scope>
</reference>
<dbReference type="EMBL" id="CAMGYJ010000003">
    <property type="protein sequence ID" value="CAI0389278.1"/>
    <property type="molecule type" value="Genomic_DNA"/>
</dbReference>
<keyword evidence="2" id="KW-1133">Transmembrane helix</keyword>
<feature type="transmembrane region" description="Helical" evidence="2">
    <location>
        <begin position="6"/>
        <end position="24"/>
    </location>
</feature>
<organism evidence="3 4">
    <name type="scientific">Linum tenue</name>
    <dbReference type="NCBI Taxonomy" id="586396"/>
    <lineage>
        <taxon>Eukaryota</taxon>
        <taxon>Viridiplantae</taxon>
        <taxon>Streptophyta</taxon>
        <taxon>Embryophyta</taxon>
        <taxon>Tracheophyta</taxon>
        <taxon>Spermatophyta</taxon>
        <taxon>Magnoliopsida</taxon>
        <taxon>eudicotyledons</taxon>
        <taxon>Gunneridae</taxon>
        <taxon>Pentapetalae</taxon>
        <taxon>rosids</taxon>
        <taxon>fabids</taxon>
        <taxon>Malpighiales</taxon>
        <taxon>Linaceae</taxon>
        <taxon>Linum</taxon>
    </lineage>
</organism>
<dbReference type="AlphaFoldDB" id="A0AAV0HWM4"/>
<sequence length="103" mass="11826">MQSPAASIVLSLYLRSNFYVVSFSTNTNLRHRRRIGKFLRKERRLDGYLLLFPYIVLLLFLLFDSTGEEAVNDAPRNNEHAVQDPEEDSEFNGTCLSSLTLLT</sequence>
<keyword evidence="2" id="KW-0812">Transmembrane</keyword>
<protein>
    <submittedName>
        <fullName evidence="3">Uncharacterized protein</fullName>
    </submittedName>
</protein>
<feature type="compositionally biased region" description="Polar residues" evidence="1">
    <location>
        <begin position="91"/>
        <end position="103"/>
    </location>
</feature>
<feature type="transmembrane region" description="Helical" evidence="2">
    <location>
        <begin position="45"/>
        <end position="63"/>
    </location>
</feature>
<evidence type="ECO:0000256" key="2">
    <source>
        <dbReference type="SAM" id="Phobius"/>
    </source>
</evidence>
<proteinExistence type="predicted"/>
<name>A0AAV0HWM4_9ROSI</name>
<evidence type="ECO:0000256" key="1">
    <source>
        <dbReference type="SAM" id="MobiDB-lite"/>
    </source>
</evidence>
<feature type="region of interest" description="Disordered" evidence="1">
    <location>
        <begin position="73"/>
        <end position="103"/>
    </location>
</feature>